<dbReference type="PROSITE" id="PS50151">
    <property type="entry name" value="UVR"/>
    <property type="match status" value="1"/>
</dbReference>
<dbReference type="SUPFAM" id="SSF46600">
    <property type="entry name" value="C-terminal UvrC-binding domain of UvrB"/>
    <property type="match status" value="1"/>
</dbReference>
<feature type="domain" description="UVR" evidence="5">
    <location>
        <begin position="2"/>
        <end position="37"/>
    </location>
</feature>
<dbReference type="GO" id="GO:0009432">
    <property type="term" value="P:SOS response"/>
    <property type="evidence" value="ECO:0007669"/>
    <property type="project" value="UniProtKB-KW"/>
</dbReference>
<evidence type="ECO:0000256" key="4">
    <source>
        <dbReference type="SAM" id="MobiDB-lite"/>
    </source>
</evidence>
<dbReference type="PATRIC" id="fig|1096930.3.peg.2550"/>
<dbReference type="GO" id="GO:0004518">
    <property type="term" value="F:nuclease activity"/>
    <property type="evidence" value="ECO:0007669"/>
    <property type="project" value="UniProtKB-KW"/>
</dbReference>
<gene>
    <name evidence="6" type="ORF">L284_12755</name>
</gene>
<reference evidence="6 7" key="1">
    <citation type="journal article" date="2013" name="Genome Announc.">
        <title>Genome Sequence of Novosphingobium lindaniclasticum LE124T, Isolated from a Hexachlorocyclohexane Dumpsite.</title>
        <authorList>
            <person name="Saxena A."/>
            <person name="Nayyar N."/>
            <person name="Sangwan N."/>
            <person name="Kumari R."/>
            <person name="Khurana J.P."/>
            <person name="Lal R."/>
        </authorList>
    </citation>
    <scope>NUCLEOTIDE SEQUENCE [LARGE SCALE GENOMIC DNA]</scope>
    <source>
        <strain evidence="6 7">LE124</strain>
    </source>
</reference>
<dbReference type="eggNOG" id="ENOG5033IVB">
    <property type="taxonomic scope" value="Bacteria"/>
</dbReference>
<feature type="compositionally biased region" description="Basic residues" evidence="4">
    <location>
        <begin position="87"/>
        <end position="97"/>
    </location>
</feature>
<keyword evidence="2" id="KW-0267">Excision nuclease</keyword>
<keyword evidence="2" id="KW-0234">DNA repair</keyword>
<keyword evidence="3" id="KW-0742">SOS response</keyword>
<dbReference type="RefSeq" id="WP_021234389.1">
    <property type="nucleotide sequence ID" value="NZ_ATHL01000080.1"/>
</dbReference>
<feature type="region of interest" description="Disordered" evidence="4">
    <location>
        <begin position="41"/>
        <end position="97"/>
    </location>
</feature>
<evidence type="ECO:0000313" key="6">
    <source>
        <dbReference type="EMBL" id="EQB14676.1"/>
    </source>
</evidence>
<name>T0HE79_9SPHN</name>
<dbReference type="Gene3D" id="4.10.860.10">
    <property type="entry name" value="UVR domain"/>
    <property type="match status" value="1"/>
</dbReference>
<dbReference type="GO" id="GO:0006281">
    <property type="term" value="P:DNA repair"/>
    <property type="evidence" value="ECO:0007669"/>
    <property type="project" value="UniProtKB-KW"/>
</dbReference>
<keyword evidence="1" id="KW-0228">DNA excision</keyword>
<dbReference type="AlphaFoldDB" id="T0HE79"/>
<evidence type="ECO:0000256" key="1">
    <source>
        <dbReference type="ARBA" id="ARBA00022769"/>
    </source>
</evidence>
<organism evidence="6 7">
    <name type="scientific">Novosphingobium lindaniclasticum LE124</name>
    <dbReference type="NCBI Taxonomy" id="1096930"/>
    <lineage>
        <taxon>Bacteria</taxon>
        <taxon>Pseudomonadati</taxon>
        <taxon>Pseudomonadota</taxon>
        <taxon>Alphaproteobacteria</taxon>
        <taxon>Sphingomonadales</taxon>
        <taxon>Sphingomonadaceae</taxon>
        <taxon>Novosphingobium</taxon>
    </lineage>
</organism>
<keyword evidence="3" id="KW-0227">DNA damage</keyword>
<evidence type="ECO:0000259" key="5">
    <source>
        <dbReference type="PROSITE" id="PS50151"/>
    </source>
</evidence>
<evidence type="ECO:0000256" key="2">
    <source>
        <dbReference type="ARBA" id="ARBA00022881"/>
    </source>
</evidence>
<dbReference type="Proteomes" id="UP000015527">
    <property type="component" value="Unassembled WGS sequence"/>
</dbReference>
<dbReference type="InterPro" id="IPR036876">
    <property type="entry name" value="UVR_dom_sf"/>
</dbReference>
<comment type="caution">
    <text evidence="6">The sequence shown here is derived from an EMBL/GenBank/DDBJ whole genome shotgun (WGS) entry which is preliminary data.</text>
</comment>
<dbReference type="Pfam" id="PF02151">
    <property type="entry name" value="UVR"/>
    <property type="match status" value="1"/>
</dbReference>
<dbReference type="OrthoDB" id="7950773at2"/>
<evidence type="ECO:0000313" key="7">
    <source>
        <dbReference type="Proteomes" id="UP000015527"/>
    </source>
</evidence>
<evidence type="ECO:0000256" key="3">
    <source>
        <dbReference type="ARBA" id="ARBA00023236"/>
    </source>
</evidence>
<sequence length="97" mass="10628">MSDTIEDLRKRMDAAARALDFEEAKRCRDRINLMRGGATAEEAAQADVSGLERQMPGAMGLGTSQGRRAPPAGWKPPARPDLLTTGRARRRGKPREP</sequence>
<dbReference type="InterPro" id="IPR001943">
    <property type="entry name" value="UVR_dom"/>
</dbReference>
<proteinExistence type="predicted"/>
<accession>T0HE79</accession>
<keyword evidence="7" id="KW-1185">Reference proteome</keyword>
<protein>
    <recommendedName>
        <fullName evidence="5">UVR domain-containing protein</fullName>
    </recommendedName>
</protein>
<dbReference type="EMBL" id="ATHL01000080">
    <property type="protein sequence ID" value="EQB14676.1"/>
    <property type="molecule type" value="Genomic_DNA"/>
</dbReference>